<dbReference type="InterPro" id="IPR003594">
    <property type="entry name" value="HATPase_dom"/>
</dbReference>
<feature type="region of interest" description="Disordered" evidence="7">
    <location>
        <begin position="387"/>
        <end position="413"/>
    </location>
</feature>
<dbReference type="PRINTS" id="PR00344">
    <property type="entry name" value="BCTRLSENSOR"/>
</dbReference>
<dbReference type="Pfam" id="PF00512">
    <property type="entry name" value="HisKA"/>
    <property type="match status" value="1"/>
</dbReference>
<reference evidence="9 10" key="1">
    <citation type="submission" date="2016-10" db="EMBL/GenBank/DDBJ databases">
        <authorList>
            <person name="de Groot N.N."/>
        </authorList>
    </citation>
    <scope>NUCLEOTIDE SEQUENCE [LARGE SCALE GENOMIC DNA]</scope>
    <source>
        <strain evidence="9 10">LMG 25475</strain>
    </source>
</reference>
<organism evidence="9 10">
    <name type="scientific">Phytopseudomonas seleniipraecipitans</name>
    <dbReference type="NCBI Taxonomy" id="640205"/>
    <lineage>
        <taxon>Bacteria</taxon>
        <taxon>Pseudomonadati</taxon>
        <taxon>Pseudomonadota</taxon>
        <taxon>Gammaproteobacteria</taxon>
        <taxon>Pseudomonadales</taxon>
        <taxon>Pseudomonadaceae</taxon>
        <taxon>Phytopseudomonas</taxon>
    </lineage>
</organism>
<dbReference type="InterPro" id="IPR003661">
    <property type="entry name" value="HisK_dim/P_dom"/>
</dbReference>
<protein>
    <recommendedName>
        <fullName evidence="2">histidine kinase</fullName>
        <ecNumber evidence="2">2.7.13.3</ecNumber>
    </recommendedName>
</protein>
<dbReference type="PANTHER" id="PTHR43711">
    <property type="entry name" value="TWO-COMPONENT HISTIDINE KINASE"/>
    <property type="match status" value="1"/>
</dbReference>
<gene>
    <name evidence="9" type="ORF">SAMN05216381_1601</name>
</gene>
<feature type="domain" description="Histidine kinase" evidence="8">
    <location>
        <begin position="181"/>
        <end position="393"/>
    </location>
</feature>
<dbReference type="SUPFAM" id="SSF55781">
    <property type="entry name" value="GAF domain-like"/>
    <property type="match status" value="1"/>
</dbReference>
<evidence type="ECO:0000259" key="8">
    <source>
        <dbReference type="PROSITE" id="PS50109"/>
    </source>
</evidence>
<dbReference type="RefSeq" id="WP_092366638.1">
    <property type="nucleotide sequence ID" value="NZ_FNBM01000003.1"/>
</dbReference>
<evidence type="ECO:0000256" key="6">
    <source>
        <dbReference type="ARBA" id="ARBA00023012"/>
    </source>
</evidence>
<name>A0A1G7L9D4_9GAMM</name>
<dbReference type="GO" id="GO:0000155">
    <property type="term" value="F:phosphorelay sensor kinase activity"/>
    <property type="evidence" value="ECO:0007669"/>
    <property type="project" value="InterPro"/>
</dbReference>
<accession>A0A1G7L9D4</accession>
<dbReference type="InterPro" id="IPR050736">
    <property type="entry name" value="Sensor_HK_Regulatory"/>
</dbReference>
<evidence type="ECO:0000256" key="1">
    <source>
        <dbReference type="ARBA" id="ARBA00000085"/>
    </source>
</evidence>
<dbReference type="PANTHER" id="PTHR43711:SF1">
    <property type="entry name" value="HISTIDINE KINASE 1"/>
    <property type="match status" value="1"/>
</dbReference>
<dbReference type="SMART" id="SM00065">
    <property type="entry name" value="GAF"/>
    <property type="match status" value="1"/>
</dbReference>
<dbReference type="InterPro" id="IPR005467">
    <property type="entry name" value="His_kinase_dom"/>
</dbReference>
<proteinExistence type="predicted"/>
<comment type="catalytic activity">
    <reaction evidence="1">
        <text>ATP + protein L-histidine = ADP + protein N-phospho-L-histidine.</text>
        <dbReference type="EC" id="2.7.13.3"/>
    </reaction>
</comment>
<dbReference type="InterPro" id="IPR003018">
    <property type="entry name" value="GAF"/>
</dbReference>
<evidence type="ECO:0000256" key="3">
    <source>
        <dbReference type="ARBA" id="ARBA00022553"/>
    </source>
</evidence>
<dbReference type="Gene3D" id="3.30.450.40">
    <property type="match status" value="1"/>
</dbReference>
<evidence type="ECO:0000313" key="9">
    <source>
        <dbReference type="EMBL" id="SDF45986.1"/>
    </source>
</evidence>
<dbReference type="CDD" id="cd00082">
    <property type="entry name" value="HisKA"/>
    <property type="match status" value="1"/>
</dbReference>
<dbReference type="EC" id="2.7.13.3" evidence="2"/>
<keyword evidence="5" id="KW-0418">Kinase</keyword>
<dbReference type="Gene3D" id="3.30.565.10">
    <property type="entry name" value="Histidine kinase-like ATPase, C-terminal domain"/>
    <property type="match status" value="1"/>
</dbReference>
<sequence>MSTINFGPDLRAVAKIEAVPMILRMVKHVTGMRFAAVARVTNKQWVTCAVDDSIEFGLAPGDELALETTICDEIRQHRTPVIFGHASEHPVFSKHHTPKLYGLESYVSIPIVRANGDFFGTLCAIDPSPADLDVATVTETLTLFAQLIAANLDMQASVDQSRRALEDEKETGHLREQLIAVLGHDLRTPLSAIRMGADLLESKLVERPERRLAVAIQRSAKSMGSLIENILDFARGRLGGGIPVEPRIVDTLQADLERVIGEIATAHPLASIEHSVQVPPLNRCDPVRVCQLLSNLLANAVTHGRRGAPIKVMISCDDYQLVISVWNQGMPIEPALMPRLFLPYTRSELGQREGLGLGLYIASEIVKGHKGTIAVTSSEADGTRFTATLPSAAPDQPQALIAPTEPSTPDSHP</sequence>
<dbReference type="InterPro" id="IPR029016">
    <property type="entry name" value="GAF-like_dom_sf"/>
</dbReference>
<evidence type="ECO:0000256" key="4">
    <source>
        <dbReference type="ARBA" id="ARBA00022679"/>
    </source>
</evidence>
<dbReference type="OrthoDB" id="8807260at2"/>
<dbReference type="InterPro" id="IPR036890">
    <property type="entry name" value="HATPase_C_sf"/>
</dbReference>
<evidence type="ECO:0000256" key="5">
    <source>
        <dbReference type="ARBA" id="ARBA00022777"/>
    </source>
</evidence>
<keyword evidence="3" id="KW-0597">Phosphoprotein</keyword>
<dbReference type="SMART" id="SM00388">
    <property type="entry name" value="HisKA"/>
    <property type="match status" value="1"/>
</dbReference>
<dbReference type="Pfam" id="PF02518">
    <property type="entry name" value="HATPase_c"/>
    <property type="match status" value="1"/>
</dbReference>
<dbReference type="SMART" id="SM00387">
    <property type="entry name" value="HATPase_c"/>
    <property type="match status" value="1"/>
</dbReference>
<keyword evidence="6" id="KW-0902">Two-component regulatory system</keyword>
<evidence type="ECO:0000256" key="2">
    <source>
        <dbReference type="ARBA" id="ARBA00012438"/>
    </source>
</evidence>
<evidence type="ECO:0000256" key="7">
    <source>
        <dbReference type="SAM" id="MobiDB-lite"/>
    </source>
</evidence>
<dbReference type="EMBL" id="FNBM01000003">
    <property type="protein sequence ID" value="SDF45986.1"/>
    <property type="molecule type" value="Genomic_DNA"/>
</dbReference>
<keyword evidence="4" id="KW-0808">Transferase</keyword>
<dbReference type="Gene3D" id="1.10.287.130">
    <property type="match status" value="1"/>
</dbReference>
<dbReference type="SUPFAM" id="SSF47384">
    <property type="entry name" value="Homodimeric domain of signal transducing histidine kinase"/>
    <property type="match status" value="1"/>
</dbReference>
<dbReference type="Pfam" id="PF01590">
    <property type="entry name" value="GAF"/>
    <property type="match status" value="1"/>
</dbReference>
<dbReference type="Proteomes" id="UP000243378">
    <property type="component" value="Unassembled WGS sequence"/>
</dbReference>
<dbReference type="AlphaFoldDB" id="A0A1G7L9D4"/>
<dbReference type="InterPro" id="IPR036097">
    <property type="entry name" value="HisK_dim/P_sf"/>
</dbReference>
<dbReference type="STRING" id="640205.SAMN05216381_1601"/>
<dbReference type="InterPro" id="IPR004358">
    <property type="entry name" value="Sig_transdc_His_kin-like_C"/>
</dbReference>
<evidence type="ECO:0000313" key="10">
    <source>
        <dbReference type="Proteomes" id="UP000243378"/>
    </source>
</evidence>
<dbReference type="PROSITE" id="PS50109">
    <property type="entry name" value="HIS_KIN"/>
    <property type="match status" value="1"/>
</dbReference>
<dbReference type="SUPFAM" id="SSF55874">
    <property type="entry name" value="ATPase domain of HSP90 chaperone/DNA topoisomerase II/histidine kinase"/>
    <property type="match status" value="1"/>
</dbReference>